<dbReference type="Pfam" id="PF05531">
    <property type="entry name" value="NPV_P10"/>
    <property type="match status" value="1"/>
</dbReference>
<sequence>MSKPSILTQILSAVQEVNQKVDVLQNQFTDFNDVLQPLEGLPTQLTELDAKVTDIQSMLSLDPEIPIPDPELPEVPDLPGNLETKRSRKTK</sequence>
<gene>
    <name evidence="2" type="ORF">Oxoc_ORF18</name>
</gene>
<evidence type="ECO:0000313" key="2">
    <source>
        <dbReference type="EMBL" id="AVA31117.1"/>
    </source>
</evidence>
<organism evidence="2 3">
    <name type="scientific">Oxyplax ochracea nucleopolyhedrovirus</name>
    <dbReference type="NCBI Taxonomy" id="2083176"/>
    <lineage>
        <taxon>Viruses</taxon>
        <taxon>Viruses incertae sedis</taxon>
        <taxon>Naldaviricetes</taxon>
        <taxon>Lefavirales</taxon>
        <taxon>Baculoviridae</taxon>
        <taxon>Alphabaculovirus</taxon>
        <taxon>Alphabaculovirus oxochraceae</taxon>
    </lineage>
</organism>
<proteinExistence type="predicted"/>
<dbReference type="InterPro" id="IPR008702">
    <property type="entry name" value="NPV_P10"/>
</dbReference>
<dbReference type="GO" id="GO:0039679">
    <property type="term" value="C:viral occlusion body"/>
    <property type="evidence" value="ECO:0007669"/>
    <property type="project" value="InterPro"/>
</dbReference>
<dbReference type="Proteomes" id="UP000297028">
    <property type="component" value="Segment"/>
</dbReference>
<keyword evidence="3" id="KW-1185">Reference proteome</keyword>
<name>A0A2L0WTY9_9ABAC</name>
<evidence type="ECO:0000313" key="3">
    <source>
        <dbReference type="Proteomes" id="UP000297028"/>
    </source>
</evidence>
<evidence type="ECO:0000256" key="1">
    <source>
        <dbReference type="SAM" id="MobiDB-lite"/>
    </source>
</evidence>
<feature type="region of interest" description="Disordered" evidence="1">
    <location>
        <begin position="62"/>
        <end position="91"/>
    </location>
</feature>
<accession>A0A2L0WTY9</accession>
<reference evidence="2 3" key="1">
    <citation type="journal article" date="2018" name="PLoS ONE">
        <title>Genome analysis of a novel Group I alphabaculovirus obtained from Oxyplax ochracea.</title>
        <authorList>
            <person name="Wang J."/>
            <person name="Hou D."/>
            <person name="Wang Q."/>
            <person name="Kuang W."/>
            <person name="Zhang L."/>
            <person name="Li J."/>
            <person name="Shen S."/>
            <person name="Deng F."/>
            <person name="Wang H."/>
            <person name="Hu Z."/>
            <person name="Wang M."/>
        </authorList>
    </citation>
    <scope>NUCLEOTIDE SEQUENCE [LARGE SCALE GENOMIC DNA]</scope>
    <source>
        <strain evidence="2">435</strain>
    </source>
</reference>
<protein>
    <submittedName>
        <fullName evidence="2">p10</fullName>
    </submittedName>
</protein>
<dbReference type="EMBL" id="MF143631">
    <property type="protein sequence ID" value="AVA31117.1"/>
    <property type="molecule type" value="Genomic_DNA"/>
</dbReference>